<evidence type="ECO:0000256" key="1">
    <source>
        <dbReference type="SAM" id="MobiDB-lite"/>
    </source>
</evidence>
<gene>
    <name evidence="2" type="ORF">TSPGSL018_14971</name>
</gene>
<reference evidence="2" key="1">
    <citation type="submission" date="2014-05" db="EMBL/GenBank/DDBJ databases">
        <title>The transcriptome of the halophilic microalga Tetraselmis sp. GSL018 isolated from the Great Salt Lake, Utah.</title>
        <authorList>
            <person name="Jinkerson R.E."/>
            <person name="D'Adamo S."/>
            <person name="Posewitz M.C."/>
        </authorList>
    </citation>
    <scope>NUCLEOTIDE SEQUENCE</scope>
    <source>
        <strain evidence="2">GSL018</strain>
    </source>
</reference>
<feature type="non-terminal residue" evidence="2">
    <location>
        <position position="72"/>
    </location>
</feature>
<organism evidence="2">
    <name type="scientific">Tetraselmis sp. GSL018</name>
    <dbReference type="NCBI Taxonomy" id="582737"/>
    <lineage>
        <taxon>Eukaryota</taxon>
        <taxon>Viridiplantae</taxon>
        <taxon>Chlorophyta</taxon>
        <taxon>core chlorophytes</taxon>
        <taxon>Chlorodendrophyceae</taxon>
        <taxon>Chlorodendrales</taxon>
        <taxon>Chlorodendraceae</taxon>
        <taxon>Tetraselmis</taxon>
    </lineage>
</organism>
<evidence type="ECO:0000313" key="2">
    <source>
        <dbReference type="EMBL" id="JAC78495.1"/>
    </source>
</evidence>
<dbReference type="AlphaFoldDB" id="A0A061S6I1"/>
<feature type="region of interest" description="Disordered" evidence="1">
    <location>
        <begin position="51"/>
        <end position="72"/>
    </location>
</feature>
<dbReference type="EMBL" id="GBEZ01006929">
    <property type="protein sequence ID" value="JAC78495.1"/>
    <property type="molecule type" value="Transcribed_RNA"/>
</dbReference>
<feature type="non-terminal residue" evidence="2">
    <location>
        <position position="1"/>
    </location>
</feature>
<feature type="region of interest" description="Disordered" evidence="1">
    <location>
        <begin position="1"/>
        <end position="20"/>
    </location>
</feature>
<name>A0A061S6I1_9CHLO</name>
<protein>
    <submittedName>
        <fullName evidence="2">Uncharacterized protein</fullName>
    </submittedName>
</protein>
<proteinExistence type="predicted"/>
<accession>A0A061S6I1</accession>
<sequence>SAGGRGGGGGGGGEGGVIQERTWDRQVAHLCSAKGSAAIEGLRGDRLEEARAGKGHGCPDPTDGPLHWVGNL</sequence>
<feature type="compositionally biased region" description="Gly residues" evidence="1">
    <location>
        <begin position="1"/>
        <end position="16"/>
    </location>
</feature>